<dbReference type="Proteomes" id="UP000315496">
    <property type="component" value="Chromosome 2"/>
</dbReference>
<evidence type="ECO:0000313" key="1">
    <source>
        <dbReference type="EMBL" id="TNJ28954.1"/>
    </source>
</evidence>
<dbReference type="EMBL" id="VDLU01000002">
    <property type="protein sequence ID" value="TNJ28954.1"/>
    <property type="molecule type" value="Genomic_DNA"/>
</dbReference>
<organism evidence="1 2">
    <name type="scientific">Giardia muris</name>
    <dbReference type="NCBI Taxonomy" id="5742"/>
    <lineage>
        <taxon>Eukaryota</taxon>
        <taxon>Metamonada</taxon>
        <taxon>Diplomonadida</taxon>
        <taxon>Hexamitidae</taxon>
        <taxon>Giardiinae</taxon>
        <taxon>Giardia</taxon>
    </lineage>
</organism>
<sequence length="1968" mass="222178">MFIQRYIRAGCLFLSVKGGSGATAEELAEHLALEHGLLGDAATLLAERILLFLQGRPGYTWVEGRICASEDLRRRALGLTNTRLSDDAYRVMSEIALHFNHGVAMVDLRERTGLDSKQLSRFVGLLVENRCAYSLQVSVRSELRQIYKSTSLIVVWAAPFVGGRDDFQLQNDFFAHIRATHNIEVMEDTFAEKLSSSRFLFQQIRKQGGVISLQVALERYISLQQESKIPARRIRESVGSVLQQLEKAHILLGFVKDTAGEYVSGSLRISGSKPISYAHSLSDLSDDPRINRGQVVRPLEYAVTALPMSELIGKTSGSNLQCYHFSFLDLQTKGLCHYSLLALENAILAARELPQEFPMPLDSVFELSMPTLSRDTLGTHGFVLLELLFLNVCTQGTTGASFSQIKRSFGLSAKVLQWYLESIRDLYPVLKMVAGGTQQLWFLPYAPETVRLSHLQDKKYAATIPDRLLRGLSVLERYSLWFDLEVSISSSSELSTTFEFSHLQSRSQSRPQRPISLTSTSLSAIESLDSQTSPKVTSTKRLDSIITRYLRRSAPPSIRELHSPLGTYETCVLCQRHAEAHIADDVYHQSLSLVILQFFDLSPAYLRRDLMTLVLDLPPSVTSSGKNTEAGASHRTVRTIIEELVATGFLLSITLSIAGNPFEVDFRPDITVSTLEGGPVLKLQDCPDLEARLSTFITQSMDAVGSNVIIPSQDLTSESSTYSLLQTLLLRESHLKSNDSVMRSNLMALEMRLQQLQDVGLARKCALLHVSLSKYLFARASNFGYDPGALETIPFGRDDILLNLSPVLYAVIFGIPDSVPHQQLLRRFLYQCPLTPIGDLEDVAIYALCGLKSFTFRSNKLLDWLTHLGLVVWRAPATSVEEDLARRFLDSTSNSFYLNLRVSRLPSVHLNATCLQKIYPSLSLDTIAKRLYSFVSLYRRTFDVHTSESGDVGVTFHTPIILSDMMAVHNFWTLLEDFSIRGSITLTCNATIKDVSSLLQTGKGPWNQLLTLGAWKQAPDFRDLYSHICEHPVDPTDQVDVLDQKGIKALRPLVSLFSQAAINTLLDRMAIIILEEYVKVIQDSMARDLSSHTFYPLGDVRISNYPALLQKVCTSETITAMSLEDLTPNGLCQELLRMSDTIFSAMIYGAMFITLSLESTCEDTEECLTSGTHPISDSGSFIFLTYTCCFRASRFYGRVARFLQGDETTRPRTLVGISPFLQVSSTESPLLERRVRRFRGRYKTMRRLKRDEEVRVGAGETDSIVTDASSIDTSSELEGIVERFRRSYKYREDVKMDQSRLLGLYGYLFWRPLPAFNMVTTTTTALTDLIATQPLVMRYARPYPLAALSLFFPEVDAFLSLPTPTLRNKYMRRYSSEMKRLTSIQAQGRTGAMSHLIAQGVFQSLSEYLQGAYPLALHSRETGPLIETIFCKKEPIRDAISEYGRLNYNTLHCLAGAQVQDVVNDSILDETKEFIISRGLAIAPISLWEQYVRVTHLVSKNRDHRNFDLDDELFFSSITPAQFFEYAIYITYHWRNRPRLRCSTEDGEISISRGLPNLTPQYHDLLYLQGMDESEGMVSSILAITRLEPFLNDIYVYLQQNLPDSRVELKAVYDELHTALLRIHAPMAMEIRRVQQRSLISSQEYSLLSQFSVPNVTFDLSSTNSELMREIKVYPVCDAFFFHLDRELLPSIRYLLATGYLSSRSLRLHLKPRETLCEQTFNHLDRARRARYHELENIPLPYLYSELVSEILGRSQLNVFTRISHDLTVVRDAPPSMVEVEQLLAKAVVNTANEEVEVEEEVKLTLGDVIDPHKYREFLEAYQRDPYALTPLVTHREALERSGLFTLQYHASTYTYVPLGADLVDDEFKLVATHVLNSLELNKCLRQIIYGVSDHPGMTFAQLCTRFNTIIPATLGRLVNILLLDDSLVARHYHHPLGVYTPITNVLDGSPDLITLSCARDLAGLYED</sequence>
<proteinExistence type="predicted"/>
<protein>
    <recommendedName>
        <fullName evidence="3">B-block binding subunit of TFIIIC domain-containing protein</fullName>
    </recommendedName>
</protein>
<comment type="caution">
    <text evidence="1">The sequence shown here is derived from an EMBL/GenBank/DDBJ whole genome shotgun (WGS) entry which is preliminary data.</text>
</comment>
<evidence type="ECO:0000313" key="2">
    <source>
        <dbReference type="Proteomes" id="UP000315496"/>
    </source>
</evidence>
<keyword evidence="2" id="KW-1185">Reference proteome</keyword>
<gene>
    <name evidence="1" type="ORF">GMRT_11400</name>
</gene>
<reference evidence="1 2" key="1">
    <citation type="submission" date="2019-05" db="EMBL/GenBank/DDBJ databases">
        <title>The compact genome of Giardia muris reveals important steps in the evolution of intestinal protozoan parasites.</title>
        <authorList>
            <person name="Xu F."/>
            <person name="Jimenez-Gonzalez A."/>
            <person name="Einarsson E."/>
            <person name="Astvaldsson A."/>
            <person name="Peirasmaki D."/>
            <person name="Eckmann L."/>
            <person name="Andersson J.O."/>
            <person name="Svard S.G."/>
            <person name="Jerlstrom-Hultqvist J."/>
        </authorList>
    </citation>
    <scope>NUCLEOTIDE SEQUENCE [LARGE SCALE GENOMIC DNA]</scope>
    <source>
        <strain evidence="1 2">Roberts-Thomson</strain>
    </source>
</reference>
<accession>A0A4Z1SSV1</accession>
<name>A0A4Z1SSV1_GIAMU</name>
<dbReference type="VEuPathDB" id="GiardiaDB:GMRT_11400"/>
<evidence type="ECO:0008006" key="3">
    <source>
        <dbReference type="Google" id="ProtNLM"/>
    </source>
</evidence>